<dbReference type="InterPro" id="IPR036291">
    <property type="entry name" value="NAD(P)-bd_dom_sf"/>
</dbReference>
<dbReference type="KEGG" id="pde:Pden_0192"/>
<dbReference type="CDD" id="cd05233">
    <property type="entry name" value="SDR_c"/>
    <property type="match status" value="1"/>
</dbReference>
<evidence type="ECO:0000313" key="3">
    <source>
        <dbReference type="EMBL" id="ABL68308.1"/>
    </source>
</evidence>
<gene>
    <name evidence="3" type="ordered locus">Pden_0192</name>
</gene>
<name>A1AYG4_PARDP</name>
<dbReference type="GO" id="GO:0016491">
    <property type="term" value="F:oxidoreductase activity"/>
    <property type="evidence" value="ECO:0007669"/>
    <property type="project" value="UniProtKB-KW"/>
</dbReference>
<organism evidence="3 4">
    <name type="scientific">Paracoccus denitrificans (strain Pd 1222)</name>
    <dbReference type="NCBI Taxonomy" id="318586"/>
    <lineage>
        <taxon>Bacteria</taxon>
        <taxon>Pseudomonadati</taxon>
        <taxon>Pseudomonadota</taxon>
        <taxon>Alphaproteobacteria</taxon>
        <taxon>Rhodobacterales</taxon>
        <taxon>Paracoccaceae</taxon>
        <taxon>Paracoccus</taxon>
    </lineage>
</organism>
<dbReference type="EMBL" id="CP000489">
    <property type="protein sequence ID" value="ABL68308.1"/>
    <property type="molecule type" value="Genomic_DNA"/>
</dbReference>
<accession>A1AYG4</accession>
<sequence length="256" mass="26843">MANRLAGKVALVSGGGGGIGSEAGRIFCEEGASVVLVDLSGEAVEAAAERIRSAVPGANVRPFAADLGIEAAAYEAADKAIEAFGGIDIVVNNVGIRRYDALADATWDMWEDIIRVNLLSYASLTRAALPSMRERGEGSVVNVSSCHAVLGRKGMGAYDASKAAVLGFTRTLAWEEAPHGIRANAICPGYTLTPFHVTRAEQAGKSRDELAAFEPPCVLGRWAEPKEMAYPLLWLASDEASYVTGATLMVDGGMPV</sequence>
<dbReference type="Gene3D" id="3.40.50.720">
    <property type="entry name" value="NAD(P)-binding Rossmann-like Domain"/>
    <property type="match status" value="1"/>
</dbReference>
<dbReference type="PRINTS" id="PR00081">
    <property type="entry name" value="GDHRDH"/>
</dbReference>
<dbReference type="EnsemblBacteria" id="ABL68308">
    <property type="protein sequence ID" value="ABL68308"/>
    <property type="gene ID" value="Pden_0192"/>
</dbReference>
<comment type="similarity">
    <text evidence="1">Belongs to the short-chain dehydrogenases/reductases (SDR) family.</text>
</comment>
<proteinExistence type="inferred from homology"/>
<dbReference type="STRING" id="318586.Pden_0192"/>
<dbReference type="NCBIfam" id="NF005559">
    <property type="entry name" value="PRK07231.1"/>
    <property type="match status" value="1"/>
</dbReference>
<keyword evidence="4" id="KW-1185">Reference proteome</keyword>
<protein>
    <submittedName>
        <fullName evidence="3">Short-chain dehydrogenase/reductase SDR</fullName>
    </submittedName>
</protein>
<dbReference type="SUPFAM" id="SSF51735">
    <property type="entry name" value="NAD(P)-binding Rossmann-fold domains"/>
    <property type="match status" value="1"/>
</dbReference>
<evidence type="ECO:0000256" key="1">
    <source>
        <dbReference type="ARBA" id="ARBA00006484"/>
    </source>
</evidence>
<dbReference type="InterPro" id="IPR002347">
    <property type="entry name" value="SDR_fam"/>
</dbReference>
<dbReference type="Pfam" id="PF13561">
    <property type="entry name" value="adh_short_C2"/>
    <property type="match status" value="1"/>
</dbReference>
<dbReference type="eggNOG" id="COG1028">
    <property type="taxonomic scope" value="Bacteria"/>
</dbReference>
<dbReference type="FunFam" id="3.40.50.720:FF:000084">
    <property type="entry name" value="Short-chain dehydrogenase reductase"/>
    <property type="match status" value="1"/>
</dbReference>
<keyword evidence="2" id="KW-0560">Oxidoreductase</keyword>
<reference evidence="4" key="1">
    <citation type="submission" date="2006-12" db="EMBL/GenBank/DDBJ databases">
        <title>Complete sequence of chromosome 1 of Paracoccus denitrificans PD1222.</title>
        <authorList>
            <person name="Copeland A."/>
            <person name="Lucas S."/>
            <person name="Lapidus A."/>
            <person name="Barry K."/>
            <person name="Detter J.C."/>
            <person name="Glavina del Rio T."/>
            <person name="Hammon N."/>
            <person name="Israni S."/>
            <person name="Dalin E."/>
            <person name="Tice H."/>
            <person name="Pitluck S."/>
            <person name="Munk A.C."/>
            <person name="Brettin T."/>
            <person name="Bruce D."/>
            <person name="Han C."/>
            <person name="Tapia R."/>
            <person name="Gilna P."/>
            <person name="Schmutz J."/>
            <person name="Larimer F."/>
            <person name="Land M."/>
            <person name="Hauser L."/>
            <person name="Kyrpides N."/>
            <person name="Lykidis A."/>
            <person name="Spiro S."/>
            <person name="Richardson D.J."/>
            <person name="Moir J.W.B."/>
            <person name="Ferguson S.J."/>
            <person name="van Spanning R.J.M."/>
            <person name="Richardson P."/>
        </authorList>
    </citation>
    <scope>NUCLEOTIDE SEQUENCE [LARGE SCALE GENOMIC DNA]</scope>
    <source>
        <strain evidence="4">Pd 1222</strain>
    </source>
</reference>
<dbReference type="HOGENOM" id="CLU_010194_2_10_5"/>
<dbReference type="PANTHER" id="PTHR24321">
    <property type="entry name" value="DEHYDROGENASES, SHORT CHAIN"/>
    <property type="match status" value="1"/>
</dbReference>
<dbReference type="PANTHER" id="PTHR24321:SF8">
    <property type="entry name" value="ESTRADIOL 17-BETA-DEHYDROGENASE 8-RELATED"/>
    <property type="match status" value="1"/>
</dbReference>
<evidence type="ECO:0000256" key="2">
    <source>
        <dbReference type="ARBA" id="ARBA00023002"/>
    </source>
</evidence>
<dbReference type="PRINTS" id="PR00080">
    <property type="entry name" value="SDRFAMILY"/>
</dbReference>
<dbReference type="Proteomes" id="UP000000361">
    <property type="component" value="Chromosome 1"/>
</dbReference>
<dbReference type="RefSeq" id="WP_011746541.1">
    <property type="nucleotide sequence ID" value="NC_008686.1"/>
</dbReference>
<evidence type="ECO:0000313" key="4">
    <source>
        <dbReference type="Proteomes" id="UP000000361"/>
    </source>
</evidence>
<dbReference type="GeneID" id="93451422"/>
<dbReference type="AlphaFoldDB" id="A1AYG4"/>